<dbReference type="GO" id="GO:0000407">
    <property type="term" value="C:phagophore assembly site"/>
    <property type="evidence" value="ECO:0007669"/>
    <property type="project" value="TreeGrafter"/>
</dbReference>
<accession>A0A8S1STD7</accession>
<dbReference type="EMBL" id="CAJJDP010000014">
    <property type="protein sequence ID" value="CAD8142619.1"/>
    <property type="molecule type" value="Genomic_DNA"/>
</dbReference>
<dbReference type="InterPro" id="IPR000719">
    <property type="entry name" value="Prot_kinase_dom"/>
</dbReference>
<comment type="caution">
    <text evidence="7">The sequence shown here is derived from an EMBL/GenBank/DDBJ whole genome shotgun (WGS) entry which is preliminary data.</text>
</comment>
<dbReference type="GO" id="GO:0004674">
    <property type="term" value="F:protein serine/threonine kinase activity"/>
    <property type="evidence" value="ECO:0007669"/>
    <property type="project" value="InterPro"/>
</dbReference>
<keyword evidence="3" id="KW-0547">Nucleotide-binding</keyword>
<evidence type="ECO:0000259" key="6">
    <source>
        <dbReference type="PROSITE" id="PS50011"/>
    </source>
</evidence>
<dbReference type="PANTHER" id="PTHR24348">
    <property type="entry name" value="SERINE/THREONINE-PROTEIN KINASE UNC-51-RELATED"/>
    <property type="match status" value="1"/>
</dbReference>
<keyword evidence="5" id="KW-0067">ATP-binding</keyword>
<evidence type="ECO:0000256" key="2">
    <source>
        <dbReference type="ARBA" id="ARBA00022679"/>
    </source>
</evidence>
<dbReference type="InterPro" id="IPR045269">
    <property type="entry name" value="Atg1-like"/>
</dbReference>
<reference evidence="7" key="1">
    <citation type="submission" date="2021-01" db="EMBL/GenBank/DDBJ databases">
        <authorList>
            <consortium name="Genoscope - CEA"/>
            <person name="William W."/>
        </authorList>
    </citation>
    <scope>NUCLEOTIDE SEQUENCE</scope>
</reference>
<organism evidence="7 8">
    <name type="scientific">Paramecium octaurelia</name>
    <dbReference type="NCBI Taxonomy" id="43137"/>
    <lineage>
        <taxon>Eukaryota</taxon>
        <taxon>Sar</taxon>
        <taxon>Alveolata</taxon>
        <taxon>Ciliophora</taxon>
        <taxon>Intramacronucleata</taxon>
        <taxon>Oligohymenophorea</taxon>
        <taxon>Peniculida</taxon>
        <taxon>Parameciidae</taxon>
        <taxon>Paramecium</taxon>
    </lineage>
</organism>
<dbReference type="GO" id="GO:0005524">
    <property type="term" value="F:ATP binding"/>
    <property type="evidence" value="ECO:0007669"/>
    <property type="project" value="UniProtKB-KW"/>
</dbReference>
<evidence type="ECO:0000313" key="8">
    <source>
        <dbReference type="Proteomes" id="UP000683925"/>
    </source>
</evidence>
<dbReference type="GO" id="GO:0000045">
    <property type="term" value="P:autophagosome assembly"/>
    <property type="evidence" value="ECO:0007669"/>
    <property type="project" value="TreeGrafter"/>
</dbReference>
<dbReference type="OrthoDB" id="1405469at2759"/>
<dbReference type="InterPro" id="IPR008271">
    <property type="entry name" value="Ser/Thr_kinase_AS"/>
</dbReference>
<evidence type="ECO:0000313" key="7">
    <source>
        <dbReference type="EMBL" id="CAD8142619.1"/>
    </source>
</evidence>
<dbReference type="FunFam" id="1.10.510.10:FF:000571">
    <property type="entry name" value="Maternal embryonic leucine zipper kinase"/>
    <property type="match status" value="1"/>
</dbReference>
<keyword evidence="2" id="KW-0808">Transferase</keyword>
<evidence type="ECO:0000256" key="5">
    <source>
        <dbReference type="ARBA" id="ARBA00022840"/>
    </source>
</evidence>
<dbReference type="GO" id="GO:0005776">
    <property type="term" value="C:autophagosome"/>
    <property type="evidence" value="ECO:0007669"/>
    <property type="project" value="TreeGrafter"/>
</dbReference>
<dbReference type="Pfam" id="PF00069">
    <property type="entry name" value="Pkinase"/>
    <property type="match status" value="1"/>
</dbReference>
<dbReference type="PANTHER" id="PTHR24348:SF22">
    <property type="entry name" value="NON-SPECIFIC SERINE_THREONINE PROTEIN KINASE"/>
    <property type="match status" value="1"/>
</dbReference>
<dbReference type="PROSITE" id="PS50011">
    <property type="entry name" value="PROTEIN_KINASE_DOM"/>
    <property type="match status" value="1"/>
</dbReference>
<dbReference type="GO" id="GO:0016020">
    <property type="term" value="C:membrane"/>
    <property type="evidence" value="ECO:0007669"/>
    <property type="project" value="TreeGrafter"/>
</dbReference>
<feature type="domain" description="Protein kinase" evidence="6">
    <location>
        <begin position="13"/>
        <end position="270"/>
    </location>
</feature>
<keyword evidence="8" id="KW-1185">Reference proteome</keyword>
<evidence type="ECO:0000256" key="3">
    <source>
        <dbReference type="ARBA" id="ARBA00022741"/>
    </source>
</evidence>
<gene>
    <name evidence="7" type="ORF">POCTA_138.1.T0140068</name>
</gene>
<dbReference type="SMART" id="SM00220">
    <property type="entry name" value="S_TKc"/>
    <property type="match status" value="1"/>
</dbReference>
<proteinExistence type="predicted"/>
<dbReference type="GO" id="GO:0010506">
    <property type="term" value="P:regulation of autophagy"/>
    <property type="evidence" value="ECO:0007669"/>
    <property type="project" value="InterPro"/>
</dbReference>
<sequence>MKSRYIQIDKYMIDTQKQLGKGNCGTVYLGFYAKGTGDEKIFLAIKEIPVKASPEVTVSLLQEINVLRKINHLNIVGFIDAKKNEEFMYLVTEYCNQGALDDFILNHNLSEEDVVVFFRQIAAAFKYLVSKKIIHRDIKPQNLLLHNGQVKVADFGLAKVMDQSNQSGKFQTFSGTPVFMSPQIIKQESYNSLSDMWSLGVTFYFMLFREYPWEEVNPLKLLKKIQQKIDNLIPEGCTLSEPTKDLLRRMLVIDENNRISWQDFFNHKAIKIEQDPQYTLSTQDSVEDLTLNNFVLQSGSLSLSDKEQDEMQEYGRRQTLNYLAHQNILNRARKAKDHLEFEKSIGYYFLQVAKELESQKKIDSVNLIPEDLYIKCMFLLYKRIYCVFSSLNQMLLFDCNEAGIIEIDAQDWLELMTSEYHQNDLQKIRQSTQRDFDISRKEFIKWKEQLYDAQFQLEKFSIIERGDAYKDNSIEENEYLIMAINDNFKELFLILAQQLEPIYQQILETQKPINKHQIYNEKKIDTIFVYDLIIFLCFRNIVKKPQMDCCIQINFQKYYEDRKRIEEIEILHRIQKQYQAWKKH</sequence>
<keyword evidence="4" id="KW-0418">Kinase</keyword>
<dbReference type="OMA" id="NEEFMYL"/>
<dbReference type="GO" id="GO:0005829">
    <property type="term" value="C:cytosol"/>
    <property type="evidence" value="ECO:0007669"/>
    <property type="project" value="TreeGrafter"/>
</dbReference>
<name>A0A8S1STD7_PAROT</name>
<dbReference type="Proteomes" id="UP000683925">
    <property type="component" value="Unassembled WGS sequence"/>
</dbReference>
<evidence type="ECO:0000256" key="4">
    <source>
        <dbReference type="ARBA" id="ARBA00022777"/>
    </source>
</evidence>
<dbReference type="AlphaFoldDB" id="A0A8S1STD7"/>
<dbReference type="PROSITE" id="PS00108">
    <property type="entry name" value="PROTEIN_KINASE_ST"/>
    <property type="match status" value="1"/>
</dbReference>
<comment type="subunit">
    <text evidence="1">Monomer.</text>
</comment>
<evidence type="ECO:0000256" key="1">
    <source>
        <dbReference type="ARBA" id="ARBA00011245"/>
    </source>
</evidence>
<protein>
    <recommendedName>
        <fullName evidence="6">Protein kinase domain-containing protein</fullName>
    </recommendedName>
</protein>